<reference evidence="1" key="1">
    <citation type="submission" date="2021-03" db="EMBL/GenBank/DDBJ databases">
        <authorList>
            <consortium name="DOE Joint Genome Institute"/>
            <person name="Ahrendt S."/>
            <person name="Looney B.P."/>
            <person name="Miyauchi S."/>
            <person name="Morin E."/>
            <person name="Drula E."/>
            <person name="Courty P.E."/>
            <person name="Chicoki N."/>
            <person name="Fauchery L."/>
            <person name="Kohler A."/>
            <person name="Kuo A."/>
            <person name="Labutti K."/>
            <person name="Pangilinan J."/>
            <person name="Lipzen A."/>
            <person name="Riley R."/>
            <person name="Andreopoulos W."/>
            <person name="He G."/>
            <person name="Johnson J."/>
            <person name="Barry K.W."/>
            <person name="Grigoriev I.V."/>
            <person name="Nagy L."/>
            <person name="Hibbett D."/>
            <person name="Henrissat B."/>
            <person name="Matheny P.B."/>
            <person name="Labbe J."/>
            <person name="Martin F."/>
        </authorList>
    </citation>
    <scope>NUCLEOTIDE SEQUENCE</scope>
    <source>
        <strain evidence="1">HHB10654</strain>
    </source>
</reference>
<organism evidence="1 2">
    <name type="scientific">Artomyces pyxidatus</name>
    <dbReference type="NCBI Taxonomy" id="48021"/>
    <lineage>
        <taxon>Eukaryota</taxon>
        <taxon>Fungi</taxon>
        <taxon>Dikarya</taxon>
        <taxon>Basidiomycota</taxon>
        <taxon>Agaricomycotina</taxon>
        <taxon>Agaricomycetes</taxon>
        <taxon>Russulales</taxon>
        <taxon>Auriscalpiaceae</taxon>
        <taxon>Artomyces</taxon>
    </lineage>
</organism>
<evidence type="ECO:0000313" key="2">
    <source>
        <dbReference type="Proteomes" id="UP000814140"/>
    </source>
</evidence>
<keyword evidence="2" id="KW-1185">Reference proteome</keyword>
<comment type="caution">
    <text evidence="1">The sequence shown here is derived from an EMBL/GenBank/DDBJ whole genome shotgun (WGS) entry which is preliminary data.</text>
</comment>
<proteinExistence type="predicted"/>
<reference evidence="1" key="2">
    <citation type="journal article" date="2022" name="New Phytol.">
        <title>Evolutionary transition to the ectomycorrhizal habit in the genomes of a hyperdiverse lineage of mushroom-forming fungi.</title>
        <authorList>
            <person name="Looney B."/>
            <person name="Miyauchi S."/>
            <person name="Morin E."/>
            <person name="Drula E."/>
            <person name="Courty P.E."/>
            <person name="Kohler A."/>
            <person name="Kuo A."/>
            <person name="LaButti K."/>
            <person name="Pangilinan J."/>
            <person name="Lipzen A."/>
            <person name="Riley R."/>
            <person name="Andreopoulos W."/>
            <person name="He G."/>
            <person name="Johnson J."/>
            <person name="Nolan M."/>
            <person name="Tritt A."/>
            <person name="Barry K.W."/>
            <person name="Grigoriev I.V."/>
            <person name="Nagy L.G."/>
            <person name="Hibbett D."/>
            <person name="Henrissat B."/>
            <person name="Matheny P.B."/>
            <person name="Labbe J."/>
            <person name="Martin F.M."/>
        </authorList>
    </citation>
    <scope>NUCLEOTIDE SEQUENCE</scope>
    <source>
        <strain evidence="1">HHB10654</strain>
    </source>
</reference>
<gene>
    <name evidence="1" type="ORF">BV25DRAFT_1136606</name>
</gene>
<protein>
    <submittedName>
        <fullName evidence="1">Uncharacterized protein</fullName>
    </submittedName>
</protein>
<evidence type="ECO:0000313" key="1">
    <source>
        <dbReference type="EMBL" id="KAI0059284.1"/>
    </source>
</evidence>
<sequence length="236" mass="26702">MRPNHTSIFKMPMRSIRVRNAEPTAVLRPSSTTSALKPVFQDLAEWRYSTGRSLSPNPPYSSTLLQPSPPEAEARRRGMKGDQMFIERGMDGPGKRGGEAATLAMLMQHGARDVASLRPQHVKFLLSSSSFVSPLVSLPANELTKQERPRDFLESTLSEKLDQHNILVRIAGIRCRCITQHPSHSSLPPAGSTRRRRRQSFGDTVNRRRRDYVCPSWHSCDQHTRARSLPHWSTQQ</sequence>
<dbReference type="Proteomes" id="UP000814140">
    <property type="component" value="Unassembled WGS sequence"/>
</dbReference>
<accession>A0ACB8SS00</accession>
<dbReference type="EMBL" id="MU277227">
    <property type="protein sequence ID" value="KAI0059284.1"/>
    <property type="molecule type" value="Genomic_DNA"/>
</dbReference>
<name>A0ACB8SS00_9AGAM</name>